<evidence type="ECO:0000313" key="4">
    <source>
        <dbReference type="EMBL" id="GHD96037.1"/>
    </source>
</evidence>
<dbReference type="InterPro" id="IPR025736">
    <property type="entry name" value="PucR_C-HTH_dom"/>
</dbReference>
<evidence type="ECO:0000256" key="1">
    <source>
        <dbReference type="ARBA" id="ARBA00006754"/>
    </source>
</evidence>
<dbReference type="Pfam" id="PF17853">
    <property type="entry name" value="GGDEF_2"/>
    <property type="match status" value="1"/>
</dbReference>
<comment type="caution">
    <text evidence="4">The sequence shown here is derived from an EMBL/GenBank/DDBJ whole genome shotgun (WGS) entry which is preliminary data.</text>
</comment>
<dbReference type="PANTHER" id="PTHR33744">
    <property type="entry name" value="CARBOHYDRATE DIACID REGULATOR"/>
    <property type="match status" value="1"/>
</dbReference>
<reference evidence="4" key="1">
    <citation type="journal article" date="2014" name="Int. J. Syst. Evol. Microbiol.">
        <title>Complete genome sequence of Corynebacterium casei LMG S-19264T (=DSM 44701T), isolated from a smear-ripened cheese.</title>
        <authorList>
            <consortium name="US DOE Joint Genome Institute (JGI-PGF)"/>
            <person name="Walter F."/>
            <person name="Albersmeier A."/>
            <person name="Kalinowski J."/>
            <person name="Ruckert C."/>
        </authorList>
    </citation>
    <scope>NUCLEOTIDE SEQUENCE</scope>
    <source>
        <strain evidence="4">JCM 4654</strain>
    </source>
</reference>
<accession>A0A918YAL4</accession>
<evidence type="ECO:0000313" key="5">
    <source>
        <dbReference type="Proteomes" id="UP000608955"/>
    </source>
</evidence>
<dbReference type="InterPro" id="IPR051448">
    <property type="entry name" value="CdaR-like_regulators"/>
</dbReference>
<dbReference type="RefSeq" id="WP_190181290.1">
    <property type="nucleotide sequence ID" value="NZ_BMVF01000025.1"/>
</dbReference>
<dbReference type="InterPro" id="IPR042070">
    <property type="entry name" value="PucR_C-HTH_sf"/>
</dbReference>
<dbReference type="Pfam" id="PF13556">
    <property type="entry name" value="HTH_30"/>
    <property type="match status" value="1"/>
</dbReference>
<dbReference type="AlphaFoldDB" id="A0A918YAL4"/>
<dbReference type="PANTHER" id="PTHR33744:SF1">
    <property type="entry name" value="DNA-BINDING TRANSCRIPTIONAL ACTIVATOR ADER"/>
    <property type="match status" value="1"/>
</dbReference>
<gene>
    <name evidence="4" type="ORF">GCM10010508_63200</name>
</gene>
<dbReference type="Gene3D" id="1.10.10.2840">
    <property type="entry name" value="PucR C-terminal helix-turn-helix domain"/>
    <property type="match status" value="1"/>
</dbReference>
<dbReference type="InterPro" id="IPR041522">
    <property type="entry name" value="CdaR_GGDEF"/>
</dbReference>
<feature type="domain" description="PucR C-terminal helix-turn-helix" evidence="2">
    <location>
        <begin position="482"/>
        <end position="539"/>
    </location>
</feature>
<feature type="domain" description="CdaR GGDEF-like" evidence="3">
    <location>
        <begin position="302"/>
        <end position="427"/>
    </location>
</feature>
<proteinExistence type="inferred from homology"/>
<reference evidence="4" key="2">
    <citation type="submission" date="2020-09" db="EMBL/GenBank/DDBJ databases">
        <authorList>
            <person name="Sun Q."/>
            <person name="Ohkuma M."/>
        </authorList>
    </citation>
    <scope>NUCLEOTIDE SEQUENCE</scope>
    <source>
        <strain evidence="4">JCM 4654</strain>
    </source>
</reference>
<dbReference type="Proteomes" id="UP000608955">
    <property type="component" value="Unassembled WGS sequence"/>
</dbReference>
<keyword evidence="5" id="KW-1185">Reference proteome</keyword>
<name>A0A918YAL4_9ACTN</name>
<protein>
    <submittedName>
        <fullName evidence="4">PucR family transcriptional regulator</fullName>
    </submittedName>
</protein>
<evidence type="ECO:0000259" key="3">
    <source>
        <dbReference type="Pfam" id="PF17853"/>
    </source>
</evidence>
<dbReference type="EMBL" id="BMVF01000025">
    <property type="protein sequence ID" value="GHD96037.1"/>
    <property type="molecule type" value="Genomic_DNA"/>
</dbReference>
<organism evidence="4 5">
    <name type="scientific">Streptomyces naganishii JCM 4654</name>
    <dbReference type="NCBI Taxonomy" id="1306179"/>
    <lineage>
        <taxon>Bacteria</taxon>
        <taxon>Bacillati</taxon>
        <taxon>Actinomycetota</taxon>
        <taxon>Actinomycetes</taxon>
        <taxon>Kitasatosporales</taxon>
        <taxon>Streptomycetaceae</taxon>
        <taxon>Streptomyces</taxon>
    </lineage>
</organism>
<sequence length="555" mass="58897">MPGKPHTSLARVLDALGDVLLEPVAGTRNRPQHLDGVVIHDPLDTSELPARAVVLGVSVQEPADIARLLHAYGRRGATALVVRQPIETTPEVLKAADDTGVALLGLAAGASWAHLAAMLRTLLTEGDVGDASPQTLDGIPAGDLFAVANAVAALLDAPLTIEDRASRVLAFSGRQDEADQGRIKTILGRQVPEHFTRGLERNGVFDRLYRDPAPIYIAPDTQDFEMDMPRVAVAVRAGDEILGSIWVAVAGPLGEARTQALTDAAAVVALHMLRLLAGADVERRLRADLVSTVLEGGTAAPEALARLGLLGRPVIVLAMGLGGASETAPEEDAIRMADRQRLADALSMHLNAVQPRSAVALVGDIAYAIVPMPGGQEDYAERSLRITSAFLERTGRHTGAAIGIGSPAQDVSGIRNARQGADRALRVLLTAGHGRRVATIEDVHIEALLLELADLSAARSDRTTGAVSRLLAYDAQHQSQMLHTLRCWLDAFGDVAAASAMAHVHPNTFRYRLRRLAEVGAIDLNSPDQRFAAMLQLRLLPPSTARAGHWPAPAE</sequence>
<evidence type="ECO:0000259" key="2">
    <source>
        <dbReference type="Pfam" id="PF13556"/>
    </source>
</evidence>
<comment type="similarity">
    <text evidence="1">Belongs to the CdaR family.</text>
</comment>